<accession>A0A6V7UVV7</accession>
<dbReference type="AlphaFoldDB" id="A0A6V7UVV7"/>
<organism evidence="1 2">
    <name type="scientific">Meloidogyne enterolobii</name>
    <name type="common">Root-knot nematode worm</name>
    <name type="synonym">Meloidogyne mayaguensis</name>
    <dbReference type="NCBI Taxonomy" id="390850"/>
    <lineage>
        <taxon>Eukaryota</taxon>
        <taxon>Metazoa</taxon>
        <taxon>Ecdysozoa</taxon>
        <taxon>Nematoda</taxon>
        <taxon>Chromadorea</taxon>
        <taxon>Rhabditida</taxon>
        <taxon>Tylenchina</taxon>
        <taxon>Tylenchomorpha</taxon>
        <taxon>Tylenchoidea</taxon>
        <taxon>Meloidogynidae</taxon>
        <taxon>Meloidogyninae</taxon>
        <taxon>Meloidogyne</taxon>
    </lineage>
</organism>
<name>A0A6V7UVV7_MELEN</name>
<reference evidence="1 2" key="1">
    <citation type="submission" date="2020-08" db="EMBL/GenBank/DDBJ databases">
        <authorList>
            <person name="Koutsovoulos G."/>
            <person name="Danchin GJ E."/>
        </authorList>
    </citation>
    <scope>NUCLEOTIDE SEQUENCE [LARGE SCALE GENOMIC DNA]</scope>
</reference>
<proteinExistence type="predicted"/>
<sequence>MESLDQKNYVLKLQRIGIVLFAMLLIHHNGTVIQNQGTIYVLLVTKNSKE</sequence>
<evidence type="ECO:0000313" key="2">
    <source>
        <dbReference type="Proteomes" id="UP000580250"/>
    </source>
</evidence>
<evidence type="ECO:0000313" key="1">
    <source>
        <dbReference type="EMBL" id="CAD2166517.1"/>
    </source>
</evidence>
<protein>
    <submittedName>
        <fullName evidence="1">Uncharacterized protein</fullName>
    </submittedName>
</protein>
<dbReference type="EMBL" id="CAJEWN010000118">
    <property type="protein sequence ID" value="CAD2166517.1"/>
    <property type="molecule type" value="Genomic_DNA"/>
</dbReference>
<dbReference type="Proteomes" id="UP000580250">
    <property type="component" value="Unassembled WGS sequence"/>
</dbReference>
<gene>
    <name evidence="1" type="ORF">MENT_LOCUS17889</name>
</gene>
<comment type="caution">
    <text evidence="1">The sequence shown here is derived from an EMBL/GenBank/DDBJ whole genome shotgun (WGS) entry which is preliminary data.</text>
</comment>